<feature type="signal peptide" evidence="20">
    <location>
        <begin position="1"/>
        <end position="19"/>
    </location>
</feature>
<evidence type="ECO:0000256" key="20">
    <source>
        <dbReference type="SAM" id="SignalP"/>
    </source>
</evidence>
<evidence type="ECO:0000256" key="5">
    <source>
        <dbReference type="ARBA" id="ARBA00012780"/>
    </source>
</evidence>
<protein>
    <recommendedName>
        <fullName evidence="5">glucan endo-1,3-beta-D-glucosidase</fullName>
        <ecNumber evidence="5">3.2.1.39</ecNumber>
    </recommendedName>
    <alternativeName>
        <fullName evidence="18">Endo-1,3-beta-glucanase btgC</fullName>
    </alternativeName>
    <alternativeName>
        <fullName evidence="17">Laminarinase btgC</fullName>
    </alternativeName>
</protein>
<keyword evidence="9 20" id="KW-0732">Signal</keyword>
<evidence type="ECO:0000256" key="17">
    <source>
        <dbReference type="ARBA" id="ARBA00042373"/>
    </source>
</evidence>
<dbReference type="GO" id="GO:0000272">
    <property type="term" value="P:polysaccharide catabolic process"/>
    <property type="evidence" value="ECO:0007669"/>
    <property type="project" value="UniProtKB-KW"/>
</dbReference>
<sequence>MKFLSYVSALATATYCCSAQAFYGLNFGIDQNNCPPVSHYVDEFKHIQPYTNRVRSYTMGVCNEGALALEAAHTVGMNIYLGMWVDRPETFDSEFGALKALVASGASFDNVDAIIVGSEVIYRKDATADMLASYIRQVRDLVNPLGVKVTTSEVFYDFSPPIVEAADFLMMNAFPYWEAVPIQDAAATLFEHYDSVVGLAQGKDVKISETGWPSAGSNFGASIASPENQRTYVRNVLCEARKRGVDVLYFSAKDETYKSGVEASFGIMDGNYNLKAPITMQDLNQPC</sequence>
<dbReference type="InterPro" id="IPR050732">
    <property type="entry name" value="Beta-glucan_modifiers"/>
</dbReference>
<comment type="catalytic activity">
    <reaction evidence="1">
        <text>Hydrolysis of (1-&gt;3)-beta-D-glucosidic linkages in (1-&gt;3)-beta-D-glucans.</text>
        <dbReference type="EC" id="3.2.1.39"/>
    </reaction>
</comment>
<evidence type="ECO:0000313" key="21">
    <source>
        <dbReference type="EMBL" id="SAM07567.1"/>
    </source>
</evidence>
<comment type="similarity">
    <text evidence="4 19">Belongs to the glycosyl hydrolase 17 family.</text>
</comment>
<dbReference type="GO" id="GO:0005886">
    <property type="term" value="C:plasma membrane"/>
    <property type="evidence" value="ECO:0007669"/>
    <property type="project" value="UniProtKB-SubCell"/>
</dbReference>
<evidence type="ECO:0000256" key="6">
    <source>
        <dbReference type="ARBA" id="ARBA00022475"/>
    </source>
</evidence>
<dbReference type="GO" id="GO:0005576">
    <property type="term" value="C:extracellular region"/>
    <property type="evidence" value="ECO:0007669"/>
    <property type="project" value="TreeGrafter"/>
</dbReference>
<dbReference type="PANTHER" id="PTHR16631">
    <property type="entry name" value="GLUCAN 1,3-BETA-GLUCOSIDASE"/>
    <property type="match status" value="1"/>
</dbReference>
<reference evidence="21" key="1">
    <citation type="submission" date="2016-04" db="EMBL/GenBank/DDBJ databases">
        <authorList>
            <person name="Evans L.H."/>
            <person name="Alamgir A."/>
            <person name="Owens N."/>
            <person name="Weber N.D."/>
            <person name="Virtaneva K."/>
            <person name="Barbian K."/>
            <person name="Babar A."/>
            <person name="Rosenke K."/>
        </authorList>
    </citation>
    <scope>NUCLEOTIDE SEQUENCE [LARGE SCALE GENOMIC DNA]</scope>
    <source>
        <strain evidence="21">CBS 101.48</strain>
    </source>
</reference>
<organism evidence="21">
    <name type="scientific">Absidia glauca</name>
    <name type="common">Pin mould</name>
    <dbReference type="NCBI Taxonomy" id="4829"/>
    <lineage>
        <taxon>Eukaryota</taxon>
        <taxon>Fungi</taxon>
        <taxon>Fungi incertae sedis</taxon>
        <taxon>Mucoromycota</taxon>
        <taxon>Mucoromycotina</taxon>
        <taxon>Mucoromycetes</taxon>
        <taxon>Mucorales</taxon>
        <taxon>Cunninghamellaceae</taxon>
        <taxon>Absidia</taxon>
    </lineage>
</organism>
<keyword evidence="14" id="KW-0961">Cell wall biogenesis/degradation</keyword>
<evidence type="ECO:0000256" key="9">
    <source>
        <dbReference type="ARBA" id="ARBA00022729"/>
    </source>
</evidence>
<keyword evidence="13" id="KW-0119">Carbohydrate metabolism</keyword>
<dbReference type="SUPFAM" id="SSF51445">
    <property type="entry name" value="(Trans)glycosidases"/>
    <property type="match status" value="1"/>
</dbReference>
<evidence type="ECO:0000256" key="14">
    <source>
        <dbReference type="ARBA" id="ARBA00023316"/>
    </source>
</evidence>
<evidence type="ECO:0000256" key="2">
    <source>
        <dbReference type="ARBA" id="ARBA00004191"/>
    </source>
</evidence>
<keyword evidence="6" id="KW-1003">Cell membrane</keyword>
<comment type="subcellular location">
    <subcellularLocation>
        <location evidence="3">Cell membrane</location>
        <topology evidence="3">Single-pass type II membrane protein</topology>
    </subcellularLocation>
    <subcellularLocation>
        <location evidence="2">Secreted</location>
        <location evidence="2">Cell wall</location>
    </subcellularLocation>
</comment>
<evidence type="ECO:0000256" key="7">
    <source>
        <dbReference type="ARBA" id="ARBA00022512"/>
    </source>
</evidence>
<keyword evidence="11" id="KW-0472">Membrane</keyword>
<evidence type="ECO:0000256" key="11">
    <source>
        <dbReference type="ARBA" id="ARBA00023136"/>
    </source>
</evidence>
<evidence type="ECO:0000256" key="12">
    <source>
        <dbReference type="ARBA" id="ARBA00023180"/>
    </source>
</evidence>
<evidence type="ECO:0000256" key="8">
    <source>
        <dbReference type="ARBA" id="ARBA00022525"/>
    </source>
</evidence>
<proteinExistence type="inferred from homology"/>
<evidence type="ECO:0000256" key="15">
    <source>
        <dbReference type="ARBA" id="ARBA00023326"/>
    </source>
</evidence>
<evidence type="ECO:0000256" key="13">
    <source>
        <dbReference type="ARBA" id="ARBA00023277"/>
    </source>
</evidence>
<keyword evidence="15" id="KW-0624">Polysaccharide degradation</keyword>
<dbReference type="GO" id="GO:0071555">
    <property type="term" value="P:cell wall organization"/>
    <property type="evidence" value="ECO:0007669"/>
    <property type="project" value="UniProtKB-KW"/>
</dbReference>
<gene>
    <name evidence="21" type="primary">ABSGL_13210.1 scaffold 13659</name>
</gene>
<feature type="chain" id="PRO_5007900145" description="glucan endo-1,3-beta-D-glucosidase" evidence="20">
    <location>
        <begin position="20"/>
        <end position="287"/>
    </location>
</feature>
<dbReference type="FunCoup" id="A0A168RYM8">
    <property type="interactions" value="38"/>
</dbReference>
<accession>A0A168RYM8</accession>
<dbReference type="Proteomes" id="UP000078561">
    <property type="component" value="Unassembled WGS sequence"/>
</dbReference>
<dbReference type="PANTHER" id="PTHR16631:SF17">
    <property type="entry name" value="GLUCAN ENDO-1,3-BETA-GLUCOSIDASE BTGC"/>
    <property type="match status" value="1"/>
</dbReference>
<dbReference type="EMBL" id="LT554760">
    <property type="protein sequence ID" value="SAM07567.1"/>
    <property type="molecule type" value="Genomic_DNA"/>
</dbReference>
<evidence type="ECO:0000256" key="19">
    <source>
        <dbReference type="RuleBase" id="RU004335"/>
    </source>
</evidence>
<evidence type="ECO:0000256" key="1">
    <source>
        <dbReference type="ARBA" id="ARBA00000382"/>
    </source>
</evidence>
<dbReference type="AlphaFoldDB" id="A0A168RYM8"/>
<comment type="function">
    <text evidence="16">Glucanases play a role in cell expansion during growth, in cell-cell fusion during mating, and in spore release during sporulation. This enzyme may be involved in beta-glucan degradation. Active on laminarin and lichenan.</text>
</comment>
<dbReference type="GO" id="GO:0009277">
    <property type="term" value="C:fungal-type cell wall"/>
    <property type="evidence" value="ECO:0007669"/>
    <property type="project" value="TreeGrafter"/>
</dbReference>
<evidence type="ECO:0000313" key="22">
    <source>
        <dbReference type="Proteomes" id="UP000078561"/>
    </source>
</evidence>
<dbReference type="InParanoid" id="A0A168RYM8"/>
<dbReference type="STRING" id="4829.A0A168RYM8"/>
<evidence type="ECO:0000256" key="18">
    <source>
        <dbReference type="ARBA" id="ARBA00043078"/>
    </source>
</evidence>
<keyword evidence="10" id="KW-0378">Hydrolase</keyword>
<dbReference type="Pfam" id="PF00332">
    <property type="entry name" value="Glyco_hydro_17"/>
    <property type="match status" value="1"/>
</dbReference>
<dbReference type="GO" id="GO:0009986">
    <property type="term" value="C:cell surface"/>
    <property type="evidence" value="ECO:0007669"/>
    <property type="project" value="TreeGrafter"/>
</dbReference>
<keyword evidence="12" id="KW-0325">Glycoprotein</keyword>
<dbReference type="GO" id="GO:0042973">
    <property type="term" value="F:glucan endo-1,3-beta-D-glucosidase activity"/>
    <property type="evidence" value="ECO:0007669"/>
    <property type="project" value="UniProtKB-EC"/>
</dbReference>
<evidence type="ECO:0000256" key="4">
    <source>
        <dbReference type="ARBA" id="ARBA00008773"/>
    </source>
</evidence>
<keyword evidence="7" id="KW-0134">Cell wall</keyword>
<dbReference type="InterPro" id="IPR017853">
    <property type="entry name" value="GH"/>
</dbReference>
<evidence type="ECO:0000256" key="10">
    <source>
        <dbReference type="ARBA" id="ARBA00022801"/>
    </source>
</evidence>
<keyword evidence="22" id="KW-1185">Reference proteome</keyword>
<dbReference type="InterPro" id="IPR000490">
    <property type="entry name" value="Glyco_hydro_17"/>
</dbReference>
<dbReference type="OMA" id="WYTAFDS"/>
<dbReference type="Gene3D" id="3.20.20.80">
    <property type="entry name" value="Glycosidases"/>
    <property type="match status" value="1"/>
</dbReference>
<evidence type="ECO:0000256" key="16">
    <source>
        <dbReference type="ARBA" id="ARBA00037649"/>
    </source>
</evidence>
<dbReference type="EC" id="3.2.1.39" evidence="5"/>
<dbReference type="OrthoDB" id="77201at2759"/>
<name>A0A168RYM8_ABSGL</name>
<keyword evidence="8" id="KW-0964">Secreted</keyword>
<evidence type="ECO:0000256" key="3">
    <source>
        <dbReference type="ARBA" id="ARBA00004401"/>
    </source>
</evidence>